<gene>
    <name evidence="2" type="ORF">PoB_000259200</name>
</gene>
<organism evidence="2 3">
    <name type="scientific">Plakobranchus ocellatus</name>
    <dbReference type="NCBI Taxonomy" id="259542"/>
    <lineage>
        <taxon>Eukaryota</taxon>
        <taxon>Metazoa</taxon>
        <taxon>Spiralia</taxon>
        <taxon>Lophotrochozoa</taxon>
        <taxon>Mollusca</taxon>
        <taxon>Gastropoda</taxon>
        <taxon>Heterobranchia</taxon>
        <taxon>Euthyneura</taxon>
        <taxon>Panpulmonata</taxon>
        <taxon>Sacoglossa</taxon>
        <taxon>Placobranchoidea</taxon>
        <taxon>Plakobranchidae</taxon>
        <taxon>Plakobranchus</taxon>
    </lineage>
</organism>
<dbReference type="EMBL" id="BLXT01000349">
    <property type="protein sequence ID" value="GFN76086.1"/>
    <property type="molecule type" value="Genomic_DNA"/>
</dbReference>
<dbReference type="AlphaFoldDB" id="A0AAV3Y1S7"/>
<name>A0AAV3Y1S7_9GAST</name>
<protein>
    <submittedName>
        <fullName evidence="2">Uncharacterized protein</fullName>
    </submittedName>
</protein>
<sequence>MNGTDAVHKSHKKVYERTERGTREEERGRGRRTEKDIRLFQKKARSLSSKKARPETQVSRNDPPTRRIRGLEDCR</sequence>
<feature type="compositionally biased region" description="Basic and acidic residues" evidence="1">
    <location>
        <begin position="13"/>
        <end position="39"/>
    </location>
</feature>
<comment type="caution">
    <text evidence="2">The sequence shown here is derived from an EMBL/GenBank/DDBJ whole genome shotgun (WGS) entry which is preliminary data.</text>
</comment>
<reference evidence="2 3" key="1">
    <citation type="journal article" date="2021" name="Elife">
        <title>Chloroplast acquisition without the gene transfer in kleptoplastic sea slugs, Plakobranchus ocellatus.</title>
        <authorList>
            <person name="Maeda T."/>
            <person name="Takahashi S."/>
            <person name="Yoshida T."/>
            <person name="Shimamura S."/>
            <person name="Takaki Y."/>
            <person name="Nagai Y."/>
            <person name="Toyoda A."/>
            <person name="Suzuki Y."/>
            <person name="Arimoto A."/>
            <person name="Ishii H."/>
            <person name="Satoh N."/>
            <person name="Nishiyama T."/>
            <person name="Hasebe M."/>
            <person name="Maruyama T."/>
            <person name="Minagawa J."/>
            <person name="Obokata J."/>
            <person name="Shigenobu S."/>
        </authorList>
    </citation>
    <scope>NUCLEOTIDE SEQUENCE [LARGE SCALE GENOMIC DNA]</scope>
</reference>
<evidence type="ECO:0000313" key="2">
    <source>
        <dbReference type="EMBL" id="GFN76086.1"/>
    </source>
</evidence>
<accession>A0AAV3Y1S7</accession>
<keyword evidence="3" id="KW-1185">Reference proteome</keyword>
<feature type="region of interest" description="Disordered" evidence="1">
    <location>
        <begin position="1"/>
        <end position="75"/>
    </location>
</feature>
<dbReference type="Proteomes" id="UP000735302">
    <property type="component" value="Unassembled WGS sequence"/>
</dbReference>
<proteinExistence type="predicted"/>
<evidence type="ECO:0000256" key="1">
    <source>
        <dbReference type="SAM" id="MobiDB-lite"/>
    </source>
</evidence>
<feature type="compositionally biased region" description="Basic and acidic residues" evidence="1">
    <location>
        <begin position="63"/>
        <end position="75"/>
    </location>
</feature>
<feature type="compositionally biased region" description="Basic residues" evidence="1">
    <location>
        <begin position="40"/>
        <end position="51"/>
    </location>
</feature>
<evidence type="ECO:0000313" key="3">
    <source>
        <dbReference type="Proteomes" id="UP000735302"/>
    </source>
</evidence>